<proteinExistence type="inferred from homology"/>
<dbReference type="Proteomes" id="UP000026922">
    <property type="component" value="Unassembled WGS sequence"/>
</dbReference>
<comment type="similarity">
    <text evidence="1 3">Belongs to the bacterial histone-like protein family.</text>
</comment>
<dbReference type="EMBL" id="ARPM03000033">
    <property type="protein sequence ID" value="ETZ05496.1"/>
    <property type="molecule type" value="Genomic_DNA"/>
</dbReference>
<keyword evidence="5" id="KW-1185">Reference proteome</keyword>
<sequence length="104" mass="12314">MNINQNKLTRTPLRKSFQKNLKINEKEANYLLEKILDHFHKIFLNTKDPHIKISSFGTFIITNKKERIGRNPRTLEKTIILPRRKITFRSSKGLIEKLNPPPHL</sequence>
<evidence type="ECO:0000256" key="1">
    <source>
        <dbReference type="ARBA" id="ARBA00010529"/>
    </source>
</evidence>
<dbReference type="InterPro" id="IPR020816">
    <property type="entry name" value="Histone-like_DNA-bd_CS"/>
</dbReference>
<dbReference type="PANTHER" id="PTHR33175:SF2">
    <property type="entry name" value="INTEGRATION HOST FACTOR SUBUNIT ALPHA"/>
    <property type="match status" value="1"/>
</dbReference>
<dbReference type="GO" id="GO:0030527">
    <property type="term" value="F:structural constituent of chromatin"/>
    <property type="evidence" value="ECO:0007669"/>
    <property type="project" value="InterPro"/>
</dbReference>
<dbReference type="Gene3D" id="4.10.520.10">
    <property type="entry name" value="IHF-like DNA-binding proteins"/>
    <property type="match status" value="1"/>
</dbReference>
<dbReference type="Pfam" id="PF00216">
    <property type="entry name" value="Bac_DNA_binding"/>
    <property type="match status" value="1"/>
</dbReference>
<reference evidence="4 5" key="1">
    <citation type="journal article" date="2013" name="Genome Announc.">
        <title>Draft Genome Sequence of Holospora undulata Strain HU1, a Micronucleus-Specific Symbiont of the Ciliate Paramecium caudatum.</title>
        <authorList>
            <person name="Dohra H."/>
            <person name="Suzuki H."/>
            <person name="Suzuki T."/>
            <person name="Tanaka K."/>
            <person name="Fujishima M."/>
        </authorList>
    </citation>
    <scope>NUCLEOTIDE SEQUENCE [LARGE SCALE GENOMIC DNA]</scope>
    <source>
        <strain evidence="4 5">HU1</strain>
    </source>
</reference>
<dbReference type="SMART" id="SM00411">
    <property type="entry name" value="BHL"/>
    <property type="match status" value="1"/>
</dbReference>
<organism evidence="4 5">
    <name type="scientific">Holospora undulata HU1</name>
    <dbReference type="NCBI Taxonomy" id="1321371"/>
    <lineage>
        <taxon>Bacteria</taxon>
        <taxon>Pseudomonadati</taxon>
        <taxon>Pseudomonadota</taxon>
        <taxon>Alphaproteobacteria</taxon>
        <taxon>Holosporales</taxon>
        <taxon>Holosporaceae</taxon>
        <taxon>Holospora</taxon>
    </lineage>
</organism>
<dbReference type="InterPro" id="IPR000119">
    <property type="entry name" value="Hist_DNA-bd"/>
</dbReference>
<dbReference type="GO" id="GO:0003677">
    <property type="term" value="F:DNA binding"/>
    <property type="evidence" value="ECO:0007669"/>
    <property type="project" value="UniProtKB-KW"/>
</dbReference>
<dbReference type="PROSITE" id="PS00045">
    <property type="entry name" value="HISTONE_LIKE"/>
    <property type="match status" value="1"/>
</dbReference>
<protein>
    <submittedName>
        <fullName evidence="4">Integration host factor subunit alpha</fullName>
    </submittedName>
</protein>
<keyword evidence="2" id="KW-0238">DNA-binding</keyword>
<dbReference type="RefSeq" id="WP_006294134.1">
    <property type="nucleotide sequence ID" value="NZ_ARPM03000033.1"/>
</dbReference>
<dbReference type="PRINTS" id="PR01727">
    <property type="entry name" value="DNABINDINGHU"/>
</dbReference>
<dbReference type="PANTHER" id="PTHR33175">
    <property type="entry name" value="DNA-BINDING PROTEIN HU"/>
    <property type="match status" value="1"/>
</dbReference>
<dbReference type="SUPFAM" id="SSF47729">
    <property type="entry name" value="IHF-like DNA-binding proteins"/>
    <property type="match status" value="1"/>
</dbReference>
<name>A0A061JH42_9PROT</name>
<dbReference type="InterPro" id="IPR010992">
    <property type="entry name" value="IHF-like_DNA-bd_dom_sf"/>
</dbReference>
<evidence type="ECO:0000256" key="2">
    <source>
        <dbReference type="ARBA" id="ARBA00023125"/>
    </source>
</evidence>
<comment type="caution">
    <text evidence="4">The sequence shown here is derived from an EMBL/GenBank/DDBJ whole genome shotgun (WGS) entry which is preliminary data.</text>
</comment>
<evidence type="ECO:0000313" key="4">
    <source>
        <dbReference type="EMBL" id="ETZ05496.1"/>
    </source>
</evidence>
<dbReference type="AlphaFoldDB" id="A0A061JH42"/>
<accession>A0A061JH42</accession>
<dbReference type="GO" id="GO:0005829">
    <property type="term" value="C:cytosol"/>
    <property type="evidence" value="ECO:0007669"/>
    <property type="project" value="TreeGrafter"/>
</dbReference>
<evidence type="ECO:0000256" key="3">
    <source>
        <dbReference type="RuleBase" id="RU003939"/>
    </source>
</evidence>
<evidence type="ECO:0000313" key="5">
    <source>
        <dbReference type="Proteomes" id="UP000026922"/>
    </source>
</evidence>
<gene>
    <name evidence="4" type="ORF">K737_300067</name>
</gene>